<dbReference type="Proteomes" id="UP001108089">
    <property type="component" value="Unassembled WGS sequence"/>
</dbReference>
<feature type="transmembrane region" description="Helical" evidence="8">
    <location>
        <begin position="468"/>
        <end position="489"/>
    </location>
</feature>
<organism evidence="9 10">
    <name type="scientific">Gordonia tangerina</name>
    <dbReference type="NCBI Taxonomy" id="2911060"/>
    <lineage>
        <taxon>Bacteria</taxon>
        <taxon>Bacillati</taxon>
        <taxon>Actinomycetota</taxon>
        <taxon>Actinomycetes</taxon>
        <taxon>Mycobacteriales</taxon>
        <taxon>Gordoniaceae</taxon>
        <taxon>Gordonia</taxon>
    </lineage>
</organism>
<dbReference type="InterPro" id="IPR050833">
    <property type="entry name" value="Poly_Biosynth_Transport"/>
</dbReference>
<accession>A0ABS9DPJ7</accession>
<evidence type="ECO:0000256" key="2">
    <source>
        <dbReference type="ARBA" id="ARBA00007430"/>
    </source>
</evidence>
<reference evidence="9" key="1">
    <citation type="submission" date="2022-01" db="EMBL/GenBank/DDBJ databases">
        <title>Gordonia xiamenensis sp. nov., isolated from surface seawater in Xiamen.</title>
        <authorList>
            <person name="He Y.F."/>
        </authorList>
    </citation>
    <scope>NUCLEOTIDE SEQUENCE</scope>
    <source>
        <strain evidence="9">GW1C4-4</strain>
    </source>
</reference>
<feature type="transmembrane region" description="Helical" evidence="8">
    <location>
        <begin position="189"/>
        <end position="209"/>
    </location>
</feature>
<feature type="transmembrane region" description="Helical" evidence="8">
    <location>
        <begin position="373"/>
        <end position="393"/>
    </location>
</feature>
<evidence type="ECO:0000256" key="6">
    <source>
        <dbReference type="ARBA" id="ARBA00023136"/>
    </source>
</evidence>
<feature type="transmembrane region" description="Helical" evidence="8">
    <location>
        <begin position="60"/>
        <end position="77"/>
    </location>
</feature>
<dbReference type="EMBL" id="JAKGCU010000018">
    <property type="protein sequence ID" value="MCF3940140.1"/>
    <property type="molecule type" value="Genomic_DNA"/>
</dbReference>
<feature type="transmembrane region" description="Helical" evidence="8">
    <location>
        <begin position="431"/>
        <end position="456"/>
    </location>
</feature>
<feature type="transmembrane region" description="Helical" evidence="8">
    <location>
        <begin position="29"/>
        <end position="54"/>
    </location>
</feature>
<dbReference type="PANTHER" id="PTHR30250">
    <property type="entry name" value="PST FAMILY PREDICTED COLANIC ACID TRANSPORTER"/>
    <property type="match status" value="1"/>
</dbReference>
<dbReference type="Pfam" id="PF13440">
    <property type="entry name" value="Polysacc_synt_3"/>
    <property type="match status" value="1"/>
</dbReference>
<feature type="transmembrane region" description="Helical" evidence="8">
    <location>
        <begin position="310"/>
        <end position="335"/>
    </location>
</feature>
<name>A0ABS9DPJ7_9ACTN</name>
<keyword evidence="5 8" id="KW-1133">Transmembrane helix</keyword>
<feature type="compositionally biased region" description="Basic and acidic residues" evidence="7">
    <location>
        <begin position="1"/>
        <end position="14"/>
    </location>
</feature>
<comment type="subcellular location">
    <subcellularLocation>
        <location evidence="1">Cell membrane</location>
        <topology evidence="1">Multi-pass membrane protein</topology>
    </subcellularLocation>
</comment>
<keyword evidence="10" id="KW-1185">Reference proteome</keyword>
<feature type="transmembrane region" description="Helical" evidence="8">
    <location>
        <begin position="399"/>
        <end position="419"/>
    </location>
</feature>
<keyword evidence="6 8" id="KW-0472">Membrane</keyword>
<feature type="region of interest" description="Disordered" evidence="7">
    <location>
        <begin position="1"/>
        <end position="20"/>
    </location>
</feature>
<feature type="transmembrane region" description="Helical" evidence="8">
    <location>
        <begin position="230"/>
        <end position="253"/>
    </location>
</feature>
<comment type="caution">
    <text evidence="9">The sequence shown here is derived from an EMBL/GenBank/DDBJ whole genome shotgun (WGS) entry which is preliminary data.</text>
</comment>
<sequence length="512" mass="53432">MTRSSEHNDPHGPEAESEGSSLRRNIGNVAAASAVALVVGELITFVQTIALARLLSPAEVGVFVAGTVLALFLGNFVEGGLRSALIHRDDKLIDSAETVFWVTAVSGFLMSLLTLAVSPVIGLVFDNGEVGLVAAASSGVLFLYSFTNVPEAMLQREFSVKRRLIVGPSVAAAYATVAVSAAAAGWGVWSMVAGIYASYVVWVATVWLISDWRPGRGHVSVTLWRELARYGLPLVFGMIGARVQSLLEAVVVGRGLSETDLGYFRYGQRISMIPVRAILEVGAVALFPAFSRISAEPERMKPAYLRALRWATVGAAALSGLMIALGQPAVVILFGEQWREAGAVVVAMAGLGFGKAIISVSEEAIKGGGRTGLLNWYTAVEVTLGIVLLLVFIGPFGVVGAGLAASVTALLVGATVAALAKPVVGFSLQEFGAAVVPQVPCAVVATAACAALEHFVLQSDSRGVLLGVGYLAVDTLVFGAVYLAALAVVEPSVVRVIFKTLGTGLGQLRRRV</sequence>
<feature type="transmembrane region" description="Helical" evidence="8">
    <location>
        <begin position="98"/>
        <end position="125"/>
    </location>
</feature>
<feature type="transmembrane region" description="Helical" evidence="8">
    <location>
        <begin position="164"/>
        <end position="183"/>
    </location>
</feature>
<feature type="transmembrane region" description="Helical" evidence="8">
    <location>
        <begin position="273"/>
        <end position="290"/>
    </location>
</feature>
<evidence type="ECO:0000256" key="1">
    <source>
        <dbReference type="ARBA" id="ARBA00004651"/>
    </source>
</evidence>
<dbReference type="RefSeq" id="WP_235724895.1">
    <property type="nucleotide sequence ID" value="NZ_JAKGCU010000018.1"/>
</dbReference>
<dbReference type="PANTHER" id="PTHR30250:SF10">
    <property type="entry name" value="LIPOPOLYSACCHARIDE BIOSYNTHESIS PROTEIN WZXC"/>
    <property type="match status" value="1"/>
</dbReference>
<feature type="transmembrane region" description="Helical" evidence="8">
    <location>
        <begin position="131"/>
        <end position="152"/>
    </location>
</feature>
<evidence type="ECO:0000256" key="7">
    <source>
        <dbReference type="SAM" id="MobiDB-lite"/>
    </source>
</evidence>
<evidence type="ECO:0000256" key="3">
    <source>
        <dbReference type="ARBA" id="ARBA00022475"/>
    </source>
</evidence>
<evidence type="ECO:0000256" key="4">
    <source>
        <dbReference type="ARBA" id="ARBA00022692"/>
    </source>
</evidence>
<proteinExistence type="inferred from homology"/>
<evidence type="ECO:0000313" key="9">
    <source>
        <dbReference type="EMBL" id="MCF3940140.1"/>
    </source>
</evidence>
<gene>
    <name evidence="9" type="ORF">L1892_17340</name>
</gene>
<keyword evidence="3" id="KW-1003">Cell membrane</keyword>
<keyword evidence="4 8" id="KW-0812">Transmembrane</keyword>
<feature type="transmembrane region" description="Helical" evidence="8">
    <location>
        <begin position="341"/>
        <end position="361"/>
    </location>
</feature>
<evidence type="ECO:0000256" key="8">
    <source>
        <dbReference type="SAM" id="Phobius"/>
    </source>
</evidence>
<comment type="similarity">
    <text evidence="2">Belongs to the polysaccharide synthase family.</text>
</comment>
<evidence type="ECO:0000313" key="10">
    <source>
        <dbReference type="Proteomes" id="UP001108089"/>
    </source>
</evidence>
<evidence type="ECO:0000256" key="5">
    <source>
        <dbReference type="ARBA" id="ARBA00022989"/>
    </source>
</evidence>
<protein>
    <submittedName>
        <fullName evidence="9">Oligosaccharide flippase family protein</fullName>
    </submittedName>
</protein>